<organism evidence="2 3">
    <name type="scientific">Microthlaspi erraticum</name>
    <dbReference type="NCBI Taxonomy" id="1685480"/>
    <lineage>
        <taxon>Eukaryota</taxon>
        <taxon>Viridiplantae</taxon>
        <taxon>Streptophyta</taxon>
        <taxon>Embryophyta</taxon>
        <taxon>Tracheophyta</taxon>
        <taxon>Spermatophyta</taxon>
        <taxon>Magnoliopsida</taxon>
        <taxon>eudicotyledons</taxon>
        <taxon>Gunneridae</taxon>
        <taxon>Pentapetalae</taxon>
        <taxon>rosids</taxon>
        <taxon>malvids</taxon>
        <taxon>Brassicales</taxon>
        <taxon>Brassicaceae</taxon>
        <taxon>Coluteocarpeae</taxon>
        <taxon>Microthlaspi</taxon>
    </lineage>
</organism>
<feature type="compositionally biased region" description="Basic and acidic residues" evidence="1">
    <location>
        <begin position="127"/>
        <end position="146"/>
    </location>
</feature>
<protein>
    <submittedName>
        <fullName evidence="2">Uncharacterized protein</fullName>
    </submittedName>
</protein>
<keyword evidence="3" id="KW-1185">Reference proteome</keyword>
<comment type="caution">
    <text evidence="2">The sequence shown here is derived from an EMBL/GenBank/DDBJ whole genome shotgun (WGS) entry which is preliminary data.</text>
</comment>
<evidence type="ECO:0000256" key="1">
    <source>
        <dbReference type="SAM" id="MobiDB-lite"/>
    </source>
</evidence>
<feature type="compositionally biased region" description="Basic and acidic residues" evidence="1">
    <location>
        <begin position="157"/>
        <end position="180"/>
    </location>
</feature>
<reference evidence="2" key="1">
    <citation type="submission" date="2020-01" db="EMBL/GenBank/DDBJ databases">
        <authorList>
            <person name="Mishra B."/>
        </authorList>
    </citation>
    <scope>NUCLEOTIDE SEQUENCE [LARGE SCALE GENOMIC DNA]</scope>
</reference>
<evidence type="ECO:0000313" key="3">
    <source>
        <dbReference type="Proteomes" id="UP000467841"/>
    </source>
</evidence>
<dbReference type="Proteomes" id="UP000467841">
    <property type="component" value="Unassembled WGS sequence"/>
</dbReference>
<name>A0A6D2ILN2_9BRAS</name>
<sequence>MTSQPFLFLQMLWSRTSLFFLLCSLGVTSFGNFHQSPSRLLDVSRMEPLSTSASVNSLTVLCSIFLRGKLPPFVSSFDHHQTCNIPDLKIWAIFNFVFKAHVGPFSLGLTKPCEHLSWRNPTCDIVEPPRERGEKGGKKKASDRSRREKKVRKEKKEKREKPERKEGGEEKEREREENLV</sequence>
<gene>
    <name evidence="2" type="ORF">MERR_LOCUS17204</name>
</gene>
<feature type="compositionally biased region" description="Basic residues" evidence="1">
    <location>
        <begin position="147"/>
        <end position="156"/>
    </location>
</feature>
<feature type="region of interest" description="Disordered" evidence="1">
    <location>
        <begin position="124"/>
        <end position="180"/>
    </location>
</feature>
<dbReference type="EMBL" id="CACVBM020001088">
    <property type="protein sequence ID" value="CAA7029969.1"/>
    <property type="molecule type" value="Genomic_DNA"/>
</dbReference>
<dbReference type="AlphaFoldDB" id="A0A6D2ILN2"/>
<evidence type="ECO:0000313" key="2">
    <source>
        <dbReference type="EMBL" id="CAA7029969.1"/>
    </source>
</evidence>
<accession>A0A6D2ILN2</accession>
<proteinExistence type="predicted"/>